<dbReference type="InterPro" id="IPR027389">
    <property type="entry name" value="B_mannosylTrfase_Bre-3/Egh"/>
</dbReference>
<dbReference type="Proteomes" id="UP000010469">
    <property type="component" value="Chromosome"/>
</dbReference>
<keyword evidence="1" id="KW-1133">Transmembrane helix</keyword>
<feature type="transmembrane region" description="Helical" evidence="1">
    <location>
        <begin position="29"/>
        <end position="52"/>
    </location>
</feature>
<protein>
    <recommendedName>
        <fullName evidence="2">Glycosyltransferase 2-like domain-containing protein</fullName>
    </recommendedName>
</protein>
<dbReference type="InParanoid" id="L0AAX9"/>
<dbReference type="Pfam" id="PF13632">
    <property type="entry name" value="Glyco_trans_2_3"/>
    <property type="match status" value="1"/>
</dbReference>
<organism evidence="3 4">
    <name type="scientific">Caldisphaera lagunensis (strain DSM 15908 / JCM 11604 / ANMR 0165 / IC-154)</name>
    <dbReference type="NCBI Taxonomy" id="1056495"/>
    <lineage>
        <taxon>Archaea</taxon>
        <taxon>Thermoproteota</taxon>
        <taxon>Thermoprotei</taxon>
        <taxon>Acidilobales</taxon>
        <taxon>Caldisphaeraceae</taxon>
        <taxon>Caldisphaera</taxon>
    </lineage>
</organism>
<dbReference type="GO" id="GO:0005737">
    <property type="term" value="C:cytoplasm"/>
    <property type="evidence" value="ECO:0007669"/>
    <property type="project" value="TreeGrafter"/>
</dbReference>
<reference evidence="4" key="1">
    <citation type="submission" date="2012-03" db="EMBL/GenBank/DDBJ databases">
        <title>Complete genome of Caldisphaera lagunensis DSM 15908.</title>
        <authorList>
            <person name="Lucas S."/>
            <person name="Copeland A."/>
            <person name="Lapidus A."/>
            <person name="Glavina del Rio T."/>
            <person name="Dalin E."/>
            <person name="Tice H."/>
            <person name="Bruce D."/>
            <person name="Goodwin L."/>
            <person name="Pitluck S."/>
            <person name="Peters L."/>
            <person name="Mikhailova N."/>
            <person name="Teshima H."/>
            <person name="Kyrpides N."/>
            <person name="Mavromatis K."/>
            <person name="Ivanova N."/>
            <person name="Brettin T."/>
            <person name="Detter J.C."/>
            <person name="Han C."/>
            <person name="Larimer F."/>
            <person name="Land M."/>
            <person name="Hauser L."/>
            <person name="Markowitz V."/>
            <person name="Cheng J.-F."/>
            <person name="Hugenholtz P."/>
            <person name="Woyke T."/>
            <person name="Wu D."/>
            <person name="Spring S."/>
            <person name="Schroeder M."/>
            <person name="Brambilla E."/>
            <person name="Klenk H.-P."/>
            <person name="Eisen J.A."/>
        </authorList>
    </citation>
    <scope>NUCLEOTIDE SEQUENCE [LARGE SCALE GENOMIC DNA]</scope>
    <source>
        <strain evidence="4">DSM 15908 / JCM 11604 / IC-154</strain>
    </source>
</reference>
<dbReference type="eggNOG" id="arCOG03664">
    <property type="taxonomic scope" value="Archaea"/>
</dbReference>
<evidence type="ECO:0000313" key="3">
    <source>
        <dbReference type="EMBL" id="AFZ71068.1"/>
    </source>
</evidence>
<keyword evidence="4" id="KW-1185">Reference proteome</keyword>
<dbReference type="InterPro" id="IPR029044">
    <property type="entry name" value="Nucleotide-diphossugar_trans"/>
</dbReference>
<dbReference type="HOGENOM" id="CLU_759923_0_0_2"/>
<evidence type="ECO:0000313" key="4">
    <source>
        <dbReference type="Proteomes" id="UP000010469"/>
    </source>
</evidence>
<gene>
    <name evidence="3" type="ordered locus">Calag_1359</name>
</gene>
<dbReference type="GO" id="GO:0019187">
    <property type="term" value="F:beta-1,4-mannosyltransferase activity"/>
    <property type="evidence" value="ECO:0007669"/>
    <property type="project" value="InterPro"/>
</dbReference>
<evidence type="ECO:0000259" key="2">
    <source>
        <dbReference type="Pfam" id="PF13632"/>
    </source>
</evidence>
<keyword evidence="1" id="KW-0812">Transmembrane</keyword>
<evidence type="ECO:0000256" key="1">
    <source>
        <dbReference type="SAM" id="Phobius"/>
    </source>
</evidence>
<dbReference type="InterPro" id="IPR001173">
    <property type="entry name" value="Glyco_trans_2-like"/>
</dbReference>
<feature type="domain" description="Glycosyltransferase 2-like" evidence="2">
    <location>
        <begin position="149"/>
        <end position="344"/>
    </location>
</feature>
<feature type="transmembrane region" description="Helical" evidence="1">
    <location>
        <begin position="355"/>
        <end position="376"/>
    </location>
</feature>
<name>L0AAX9_CALLD</name>
<dbReference type="RefSeq" id="WP_015232965.1">
    <property type="nucleotide sequence ID" value="NC_019791.1"/>
</dbReference>
<dbReference type="STRING" id="1056495.Calag_1359"/>
<dbReference type="KEGG" id="clg:Calag_1359"/>
<dbReference type="PANTHER" id="PTHR16779">
    <property type="entry name" value="BETA-1,4-MANNOSYLTRANSFERASE EGH"/>
    <property type="match status" value="1"/>
</dbReference>
<dbReference type="GeneID" id="14212619"/>
<dbReference type="PANTHER" id="PTHR16779:SF1">
    <property type="entry name" value="BETA-1,4-MANNOSYLTRANSFERASE EGH"/>
    <property type="match status" value="1"/>
</dbReference>
<proteinExistence type="predicted"/>
<sequence>MTIENIIQAVKTTELAANNAFSSSPYLKYAVAADWTAISAYAIVLIITLTIYNSKKEKERANNVALVIVSIASKKVKNVLYKNINHHKKLKIPMYLVIDEGAELQEDLSKLSGINLVIVPKSFRKDLFGKGRALRYFVENFVKPDFWYVFLDDDNLILNNSFLYEIPYYEKKGYVAFNPVLLPRKGKSYMAYIMDFARYLDDISFFRLFTGLVKKPYVGLHGELLGVKGSFLLEVNAFNKPSKVEDFLFSIDVVKNSGKTWQSNTKVSILSPNSIKDLIKQRARWYSGMMEDSKYAPITMRIIIAFKTFARTLGLIGLWILLPFVNYYIVALILIPSSLVYWVVYIYGVKKSGKLRYIVTLPIFGLLEGLGLIYGLTRIGKREFIIIDKTL</sequence>
<dbReference type="SUPFAM" id="SSF53448">
    <property type="entry name" value="Nucleotide-diphospho-sugar transferases"/>
    <property type="match status" value="1"/>
</dbReference>
<accession>L0AAX9</accession>
<keyword evidence="1" id="KW-0472">Membrane</keyword>
<dbReference type="EMBL" id="CP003378">
    <property type="protein sequence ID" value="AFZ71068.1"/>
    <property type="molecule type" value="Genomic_DNA"/>
</dbReference>
<dbReference type="AlphaFoldDB" id="L0AAX9"/>